<proteinExistence type="predicted"/>
<dbReference type="AlphaFoldDB" id="A0A9D4GJ16"/>
<reference evidence="1" key="1">
    <citation type="journal article" date="2019" name="bioRxiv">
        <title>The Genome of the Zebra Mussel, Dreissena polymorpha: A Resource for Invasive Species Research.</title>
        <authorList>
            <person name="McCartney M.A."/>
            <person name="Auch B."/>
            <person name="Kono T."/>
            <person name="Mallez S."/>
            <person name="Zhang Y."/>
            <person name="Obille A."/>
            <person name="Becker A."/>
            <person name="Abrahante J.E."/>
            <person name="Garbe J."/>
            <person name="Badalamenti J.P."/>
            <person name="Herman A."/>
            <person name="Mangelson H."/>
            <person name="Liachko I."/>
            <person name="Sullivan S."/>
            <person name="Sone E.D."/>
            <person name="Koren S."/>
            <person name="Silverstein K.A.T."/>
            <person name="Beckman K.B."/>
            <person name="Gohl D.M."/>
        </authorList>
    </citation>
    <scope>NUCLEOTIDE SEQUENCE</scope>
    <source>
        <strain evidence="1">Duluth1</strain>
        <tissue evidence="1">Whole animal</tissue>
    </source>
</reference>
<gene>
    <name evidence="1" type="ORF">DPMN_144509</name>
</gene>
<evidence type="ECO:0000313" key="2">
    <source>
        <dbReference type="Proteomes" id="UP000828390"/>
    </source>
</evidence>
<evidence type="ECO:0000313" key="1">
    <source>
        <dbReference type="EMBL" id="KAH3815970.1"/>
    </source>
</evidence>
<dbReference type="Proteomes" id="UP000828390">
    <property type="component" value="Unassembled WGS sequence"/>
</dbReference>
<reference evidence="1" key="2">
    <citation type="submission" date="2020-11" db="EMBL/GenBank/DDBJ databases">
        <authorList>
            <person name="McCartney M.A."/>
            <person name="Auch B."/>
            <person name="Kono T."/>
            <person name="Mallez S."/>
            <person name="Becker A."/>
            <person name="Gohl D.M."/>
            <person name="Silverstein K.A.T."/>
            <person name="Koren S."/>
            <person name="Bechman K.B."/>
            <person name="Herman A."/>
            <person name="Abrahante J.E."/>
            <person name="Garbe J."/>
        </authorList>
    </citation>
    <scope>NUCLEOTIDE SEQUENCE</scope>
    <source>
        <strain evidence="1">Duluth1</strain>
        <tissue evidence="1">Whole animal</tissue>
    </source>
</reference>
<keyword evidence="2" id="KW-1185">Reference proteome</keyword>
<name>A0A9D4GJ16_DREPO</name>
<protein>
    <submittedName>
        <fullName evidence="1">Uncharacterized protein</fullName>
    </submittedName>
</protein>
<organism evidence="1 2">
    <name type="scientific">Dreissena polymorpha</name>
    <name type="common">Zebra mussel</name>
    <name type="synonym">Mytilus polymorpha</name>
    <dbReference type="NCBI Taxonomy" id="45954"/>
    <lineage>
        <taxon>Eukaryota</taxon>
        <taxon>Metazoa</taxon>
        <taxon>Spiralia</taxon>
        <taxon>Lophotrochozoa</taxon>
        <taxon>Mollusca</taxon>
        <taxon>Bivalvia</taxon>
        <taxon>Autobranchia</taxon>
        <taxon>Heteroconchia</taxon>
        <taxon>Euheterodonta</taxon>
        <taxon>Imparidentia</taxon>
        <taxon>Neoheterodontei</taxon>
        <taxon>Myida</taxon>
        <taxon>Dreissenoidea</taxon>
        <taxon>Dreissenidae</taxon>
        <taxon>Dreissena</taxon>
    </lineage>
</organism>
<sequence length="129" mass="14616">MMKILLHWPSDLYRKGRVILGELDYNSDVFHLALDIGAFEVAILLADSGYSVTRVKYLTDWSQEPPSSFNSEPVILDYFRQRACSVQSLFILTLFTIRKSLTGNITESAQDLPLPKSLICAIQLDNVFT</sequence>
<accession>A0A9D4GJ16</accession>
<comment type="caution">
    <text evidence="1">The sequence shown here is derived from an EMBL/GenBank/DDBJ whole genome shotgun (WGS) entry which is preliminary data.</text>
</comment>
<dbReference type="EMBL" id="JAIWYP010000006">
    <property type="protein sequence ID" value="KAH3815970.1"/>
    <property type="molecule type" value="Genomic_DNA"/>
</dbReference>